<accession>A0A662YUK7</accession>
<dbReference type="EMBL" id="SCEB01000191">
    <property type="protein sequence ID" value="RXN00391.1"/>
    <property type="molecule type" value="Genomic_DNA"/>
</dbReference>
<dbReference type="Proteomes" id="UP000289886">
    <property type="component" value="Unassembled WGS sequence"/>
</dbReference>
<evidence type="ECO:0000313" key="2">
    <source>
        <dbReference type="EMBL" id="RXN00391.1"/>
    </source>
</evidence>
<keyword evidence="3" id="KW-1185">Reference proteome</keyword>
<reference evidence="2 3" key="1">
    <citation type="submission" date="2019-01" db="EMBL/GenBank/DDBJ databases">
        <title>Draft Genome and Complete Hox-Cluster Characterization of the Sterlet Sturgeon (Acipenser ruthenus).</title>
        <authorList>
            <person name="Wei Q."/>
        </authorList>
    </citation>
    <scope>NUCLEOTIDE SEQUENCE [LARGE SCALE GENOMIC DNA]</scope>
    <source>
        <strain evidence="2">WHYD16114868_AA</strain>
        <tissue evidence="2">Blood</tissue>
    </source>
</reference>
<gene>
    <name evidence="2" type="ORF">EOD39_9609</name>
</gene>
<feature type="region of interest" description="Disordered" evidence="1">
    <location>
        <begin position="23"/>
        <end position="52"/>
    </location>
</feature>
<evidence type="ECO:0000256" key="1">
    <source>
        <dbReference type="SAM" id="MobiDB-lite"/>
    </source>
</evidence>
<dbReference type="AlphaFoldDB" id="A0A662YUK7"/>
<proteinExistence type="predicted"/>
<name>A0A662YUK7_ACIRT</name>
<organism evidence="2 3">
    <name type="scientific">Acipenser ruthenus</name>
    <name type="common">Sterlet sturgeon</name>
    <dbReference type="NCBI Taxonomy" id="7906"/>
    <lineage>
        <taxon>Eukaryota</taxon>
        <taxon>Metazoa</taxon>
        <taxon>Chordata</taxon>
        <taxon>Craniata</taxon>
        <taxon>Vertebrata</taxon>
        <taxon>Euteleostomi</taxon>
        <taxon>Actinopterygii</taxon>
        <taxon>Chondrostei</taxon>
        <taxon>Acipenseriformes</taxon>
        <taxon>Acipenseridae</taxon>
        <taxon>Acipenser</taxon>
    </lineage>
</organism>
<evidence type="ECO:0000313" key="3">
    <source>
        <dbReference type="Proteomes" id="UP000289886"/>
    </source>
</evidence>
<comment type="caution">
    <text evidence="2">The sequence shown here is derived from an EMBL/GenBank/DDBJ whole genome shotgun (WGS) entry which is preliminary data.</text>
</comment>
<protein>
    <submittedName>
        <fullName evidence="2">Uncharacterized protein</fullName>
    </submittedName>
</protein>
<feature type="compositionally biased region" description="Polar residues" evidence="1">
    <location>
        <begin position="28"/>
        <end position="42"/>
    </location>
</feature>
<sequence>MVNNMDDLDISLGLLRYFGFRAAHPDPQKNNQGPQSRGSLEQTAAAADSGEGLSNVSGIEMMGVFA</sequence>